<protein>
    <submittedName>
        <fullName evidence="5">Uncharacterized protein</fullName>
    </submittedName>
</protein>
<evidence type="ECO:0000313" key="13">
    <source>
        <dbReference type="Proteomes" id="UP000254076"/>
    </source>
</evidence>
<dbReference type="EMBL" id="UHEQ01000004">
    <property type="protein sequence ID" value="SUN13520.1"/>
    <property type="molecule type" value="Genomic_DNA"/>
</dbReference>
<dbReference type="Proteomes" id="UP000035174">
    <property type="component" value="Unassembled WGS sequence"/>
</dbReference>
<dbReference type="Proteomes" id="UP000035346">
    <property type="component" value="Unassembled WGS sequence"/>
</dbReference>
<evidence type="ECO:0000313" key="15">
    <source>
        <dbReference type="Proteomes" id="UP000256718"/>
    </source>
</evidence>
<evidence type="ECO:0000256" key="1">
    <source>
        <dbReference type="SAM" id="Phobius"/>
    </source>
</evidence>
<evidence type="ECO:0000313" key="14">
    <source>
        <dbReference type="Proteomes" id="UP000255140"/>
    </source>
</evidence>
<evidence type="ECO:0000313" key="2">
    <source>
        <dbReference type="EMBL" id="KLJ30422.1"/>
    </source>
</evidence>
<keyword evidence="1" id="KW-1133">Transmembrane helix</keyword>
<evidence type="ECO:0000313" key="12">
    <source>
        <dbReference type="Proteomes" id="UP000250200"/>
    </source>
</evidence>
<dbReference type="RefSeq" id="WP_000660180.1">
    <property type="nucleotide sequence ID" value="NZ_AP018935.1"/>
</dbReference>
<evidence type="ECO:0000313" key="9">
    <source>
        <dbReference type="Proteomes" id="UP000035174"/>
    </source>
</evidence>
<reference evidence="4 11" key="2">
    <citation type="journal article" date="2016" name="Sci. Rep.">
        <title>Serotype IV Streptococcus agalactiae ST-452 has arisen from large genomic recombination events between CC23 and the hypervirulent CC17 lineages.</title>
        <authorList>
            <person name="Campisi E."/>
            <person name="Rinaudo C.D."/>
            <person name="Donati C."/>
            <person name="Barucco M."/>
            <person name="Torricelli G."/>
            <person name="Edwards M.S."/>
            <person name="Baker C.J."/>
            <person name="Margarit I."/>
            <person name="Rosini R."/>
        </authorList>
    </citation>
    <scope>NUCLEOTIDE SEQUENCE [LARGE SCALE GENOMIC DNA]</scope>
    <source>
        <strain evidence="4 11">CZ-PW-140</strain>
    </source>
</reference>
<keyword evidence="1" id="KW-0812">Transmembrane</keyword>
<dbReference type="KEGG" id="sage:EN72_01190"/>
<dbReference type="AlphaFoldDB" id="A0A0E1EEW6"/>
<evidence type="ECO:0000313" key="4">
    <source>
        <dbReference type="EMBL" id="OCM72789.1"/>
    </source>
</evidence>
<dbReference type="EMBL" id="LCVB01000015">
    <property type="protein sequence ID" value="KLJ30422.1"/>
    <property type="molecule type" value="Genomic_DNA"/>
</dbReference>
<dbReference type="Proteomes" id="UP000256718">
    <property type="component" value="Unassembled WGS sequence"/>
</dbReference>
<reference evidence="12 13" key="4">
    <citation type="submission" date="2018-06" db="EMBL/GenBank/DDBJ databases">
        <authorList>
            <consortium name="Pathogen Informatics"/>
            <person name="Doyle S."/>
        </authorList>
    </citation>
    <scope>NUCLEOTIDE SEQUENCE [LARGE SCALE GENOMIC DNA]</scope>
    <source>
        <strain evidence="6 12">NCTC8181</strain>
        <strain evidence="7 13">NCTC8185</strain>
        <strain evidence="8 14">NCTC9828</strain>
    </source>
</reference>
<feature type="transmembrane region" description="Helical" evidence="1">
    <location>
        <begin position="33"/>
        <end position="50"/>
    </location>
</feature>
<reference evidence="9 10" key="1">
    <citation type="journal article" date="2015" name="PLoS ONE">
        <title>Genomic analysis reveals the molecular basis for capsule loss in the group B streptococcus population.</title>
        <authorList>
            <consortium name="DEVANI Consortium"/>
            <person name="Rosini R."/>
            <person name="Campisi E."/>
            <person name="De Chiara M."/>
            <person name="Tettelin H."/>
            <person name="Rinaudo D."/>
            <person name="Toniolo C."/>
            <person name="Metruccio M."/>
            <person name="Guidotti S."/>
            <person name="Sorensen U.B."/>
            <person name="Kilian M."/>
            <person name="Ramirez M."/>
            <person name="Janulczyk R."/>
            <person name="Donati C."/>
            <person name="Grandi G."/>
            <person name="Margarit I."/>
        </authorList>
    </citation>
    <scope>NUCLEOTIDE SEQUENCE [LARGE SCALE GENOMIC DNA]</scope>
    <source>
        <strain evidence="3 10">DK-B-USS-215</strain>
        <strain evidence="2 9">ES-PW-063</strain>
    </source>
</reference>
<evidence type="ECO:0000313" key="3">
    <source>
        <dbReference type="EMBL" id="KLL35012.1"/>
    </source>
</evidence>
<keyword evidence="1" id="KW-0472">Membrane</keyword>
<dbReference type="Proteomes" id="UP000093122">
    <property type="component" value="Unassembled WGS sequence"/>
</dbReference>
<evidence type="ECO:0000313" key="7">
    <source>
        <dbReference type="EMBL" id="SUN13520.1"/>
    </source>
</evidence>
<dbReference type="Proteomes" id="UP000254076">
    <property type="component" value="Unassembled WGS sequence"/>
</dbReference>
<evidence type="ECO:0000313" key="6">
    <source>
        <dbReference type="EMBL" id="SQA17916.1"/>
    </source>
</evidence>
<dbReference type="EMBL" id="MAWT01000001">
    <property type="protein sequence ID" value="OCM72789.1"/>
    <property type="molecule type" value="Genomic_DNA"/>
</dbReference>
<evidence type="ECO:0000313" key="5">
    <source>
        <dbReference type="EMBL" id="RDY77365.1"/>
    </source>
</evidence>
<evidence type="ECO:0000313" key="8">
    <source>
        <dbReference type="EMBL" id="SUN25651.1"/>
    </source>
</evidence>
<gene>
    <name evidence="4" type="ORF">AX245_02105</name>
    <name evidence="5" type="ORF">C4618_11390</name>
    <name evidence="6" type="ORF">NCTC8181_00895</name>
    <name evidence="7" type="ORF">NCTC8185_00721</name>
    <name evidence="8" type="ORF">NCTC9828_00061</name>
    <name evidence="3" type="ORF">WA04_11875</name>
    <name evidence="2" type="ORF">WA45_02420</name>
</gene>
<dbReference type="EMBL" id="LBKL01000103">
    <property type="protein sequence ID" value="KLL35012.1"/>
    <property type="molecule type" value="Genomic_DNA"/>
</dbReference>
<accession>A0A0E1EEW6</accession>
<dbReference type="Proteomes" id="UP000255140">
    <property type="component" value="Unassembled WGS sequence"/>
</dbReference>
<evidence type="ECO:0000313" key="11">
    <source>
        <dbReference type="Proteomes" id="UP000093122"/>
    </source>
</evidence>
<feature type="transmembrane region" description="Helical" evidence="1">
    <location>
        <begin position="6"/>
        <end position="26"/>
    </location>
</feature>
<name>A0A0E1EEW6_STRAG</name>
<dbReference type="EMBL" id="UHEW01000004">
    <property type="protein sequence ID" value="SUN25651.1"/>
    <property type="molecule type" value="Genomic_DNA"/>
</dbReference>
<sequence length="79" mass="8906">MKEKLLVPALNCLLGLLFLGDHWFLFRLQNGELFAIVTLILLCTTSFLINKNHPKNLTLIAMVITFLAVLSFLSTFLLA</sequence>
<dbReference type="EMBL" id="UAVB01000001">
    <property type="protein sequence ID" value="SQA17916.1"/>
    <property type="molecule type" value="Genomic_DNA"/>
</dbReference>
<proteinExistence type="predicted"/>
<dbReference type="Proteomes" id="UP000250200">
    <property type="component" value="Unassembled WGS sequence"/>
</dbReference>
<comment type="caution">
    <text evidence="5">The sequence shown here is derived from an EMBL/GenBank/DDBJ whole genome shotgun (WGS) entry which is preliminary data.</text>
</comment>
<feature type="transmembrane region" description="Helical" evidence="1">
    <location>
        <begin position="56"/>
        <end position="78"/>
    </location>
</feature>
<evidence type="ECO:0000313" key="10">
    <source>
        <dbReference type="Proteomes" id="UP000035346"/>
    </source>
</evidence>
<reference evidence="5 15" key="3">
    <citation type="journal article" date="2018" name="Emerg. Microbes Infect.">
        <title>Phenotypic and molecular analysis of nontypeable Group B streptococci: identification of cps2a and hybrid cps2a/cps5 Group B streptococcal capsule gene clusters.</title>
        <authorList>
            <person name="Alhhazmi A."/>
            <person name="Tyrrell G.J."/>
        </authorList>
    </citation>
    <scope>NUCLEOTIDE SEQUENCE [LARGE SCALE GENOMIC DNA]</scope>
    <source>
        <strain evidence="5 15">PLGBS17</strain>
    </source>
</reference>
<dbReference type="EMBL" id="QHGZ01000227">
    <property type="protein sequence ID" value="RDY77365.1"/>
    <property type="molecule type" value="Genomic_DNA"/>
</dbReference>
<organism evidence="5 15">
    <name type="scientific">Streptococcus agalactiae</name>
    <dbReference type="NCBI Taxonomy" id="1311"/>
    <lineage>
        <taxon>Bacteria</taxon>
        <taxon>Bacillati</taxon>
        <taxon>Bacillota</taxon>
        <taxon>Bacilli</taxon>
        <taxon>Lactobacillales</taxon>
        <taxon>Streptococcaceae</taxon>
        <taxon>Streptococcus</taxon>
    </lineage>
</organism>